<dbReference type="InterPro" id="IPR044998">
    <property type="entry name" value="Timeless"/>
</dbReference>
<sequence length="986" mass="109529">MDQLEASAGFVRASVGQLVSALGGPAHYLPDAPYELGDDALGCLKDLKLWIKAYDEKRNSLAVAKAIAESGLVEKDLLRIITDWEAAGRAVGAPYRICLACIELLVPLTWPVQLEGARYTAETNMQKPHVERAQRSYKRTVLTYPTGTALSSIVCIALPSIAKDRRKRNSRDEAIIRLVLYFLRNIALIDMSPTDPEGVDDGRSATIVAFGQQNIFDLVAVLASGIEDEMKTLNLALLELLFHLLKGIDPASLFKADEPKPVETVEKSWLAPEGGHRARVRASRHNRFGTMTSLVINGTNRVTISGPKAIDGTKNAIDKLDSIKTWRRHEGGGRKKEVDESPLEKPAQISKEATKVLASFVGSFLDTSFNPLFISVRKEIERESERVEEHHHVQFAFLVSWFLNAELERQRRTPNEELGFGLVAGVLDHQSLITITKLMREATESKLMTKLAYGMDAFRNILLVASEMARSTVETDREIAENMISRLFYEETTLELIAKLPGAVIKAHMVLLQGCCDLIYVTLKILETFSKQGKLFVKHKKRQHRKSKANPSSSNTKKRKAGSDGADSADEDQISDVNDDDALTHIATSAADAEREFEFARFESRFLTQNCVDMYRKVFANYAELSDQQIKRVISFFHRVFFKDQEEALLFRMDFVFLLYRCLDPVRGIPYTKSSRADVEQFMKHFVRRLVKAFKERPAYHIEILFSKMAGSLHFLKNGYDDAPRQSKKRRSDHFDAAVKKSPDDLMDDIYAEILEQHAAAAGAEPAEEEGASDAAVAEALAEKRRMKFEAAQEEMEDFIDDEEFDGDEDGLFVSKPRKQAEVVDDGPTAEELEAMMEAHDAEETAGPSGAPEAGNHLEGPTEEELEALDDIEVEATAEAGNHPEGPTEEELEALNDIEVEATAFLTETSTTSASGETKAANETLASELTDAEDSVLDQLFTDDATSPPTPAPRSPVKTAVNEEEKTADEIESGDAQLDSGIMIDV</sequence>
<reference evidence="12 13" key="1">
    <citation type="submission" date="2024-03" db="EMBL/GenBank/DDBJ databases">
        <title>Genome-scale model development and genomic sequencing of the oleaginous clade Lipomyces.</title>
        <authorList>
            <consortium name="Lawrence Berkeley National Laboratory"/>
            <person name="Czajka J.J."/>
            <person name="Han Y."/>
            <person name="Kim J."/>
            <person name="Mondo S.J."/>
            <person name="Hofstad B.A."/>
            <person name="Robles A."/>
            <person name="Haridas S."/>
            <person name="Riley R."/>
            <person name="LaButti K."/>
            <person name="Pangilinan J."/>
            <person name="Andreopoulos W."/>
            <person name="Lipzen A."/>
            <person name="Yan J."/>
            <person name="Wang M."/>
            <person name="Ng V."/>
            <person name="Grigoriev I.V."/>
            <person name="Spatafora J.W."/>
            <person name="Magnuson J.K."/>
            <person name="Baker S.E."/>
            <person name="Pomraning K.R."/>
        </authorList>
    </citation>
    <scope>NUCLEOTIDE SEQUENCE [LARGE SCALE GENOMIC DNA]</scope>
    <source>
        <strain evidence="12 13">Phaff 52-87</strain>
    </source>
</reference>
<evidence type="ECO:0000256" key="9">
    <source>
        <dbReference type="ARBA" id="ARBA00023306"/>
    </source>
</evidence>
<evidence type="ECO:0000313" key="13">
    <source>
        <dbReference type="Proteomes" id="UP001498771"/>
    </source>
</evidence>
<evidence type="ECO:0000256" key="1">
    <source>
        <dbReference type="ARBA" id="ARBA00004123"/>
    </source>
</evidence>
<keyword evidence="6" id="KW-0234">DNA repair</keyword>
<evidence type="ECO:0000256" key="5">
    <source>
        <dbReference type="ARBA" id="ARBA00022880"/>
    </source>
</evidence>
<feature type="region of interest" description="Disordered" evidence="10">
    <location>
        <begin position="838"/>
        <end position="865"/>
    </location>
</feature>
<dbReference type="PANTHER" id="PTHR22940:SF4">
    <property type="entry name" value="PROTEIN TIMELESS HOMOLOG"/>
    <property type="match status" value="1"/>
</dbReference>
<keyword evidence="13" id="KW-1185">Reference proteome</keyword>
<gene>
    <name evidence="12" type="ORF">BZA70DRAFT_279097</name>
</gene>
<feature type="region of interest" description="Disordered" evidence="10">
    <location>
        <begin position="537"/>
        <end position="574"/>
    </location>
</feature>
<feature type="compositionally biased region" description="Basic residues" evidence="10">
    <location>
        <begin position="537"/>
        <end position="548"/>
    </location>
</feature>
<keyword evidence="7" id="KW-0539">Nucleus</keyword>
<comment type="caution">
    <text evidence="12">The sequence shown here is derived from an EMBL/GenBank/DDBJ whole genome shotgun (WGS) entry which is preliminary data.</text>
</comment>
<evidence type="ECO:0000256" key="2">
    <source>
        <dbReference type="ARBA" id="ARBA00008174"/>
    </source>
</evidence>
<dbReference type="Pfam" id="PF04821">
    <property type="entry name" value="TIMELESS"/>
    <property type="match status" value="1"/>
</dbReference>
<evidence type="ECO:0000256" key="8">
    <source>
        <dbReference type="ARBA" id="ARBA00023254"/>
    </source>
</evidence>
<keyword evidence="8" id="KW-0469">Meiosis</keyword>
<dbReference type="RefSeq" id="XP_064768150.1">
    <property type="nucleotide sequence ID" value="XM_064912720.1"/>
</dbReference>
<evidence type="ECO:0000256" key="10">
    <source>
        <dbReference type="SAM" id="MobiDB-lite"/>
    </source>
</evidence>
<proteinExistence type="inferred from homology"/>
<evidence type="ECO:0000256" key="6">
    <source>
        <dbReference type="ARBA" id="ARBA00023204"/>
    </source>
</evidence>
<evidence type="ECO:0000256" key="3">
    <source>
        <dbReference type="ARBA" id="ARBA00021529"/>
    </source>
</evidence>
<accession>A0ABR1F5J3</accession>
<feature type="domain" description="Timeless N-terminal" evidence="11">
    <location>
        <begin position="33"/>
        <end position="293"/>
    </location>
</feature>
<dbReference type="Proteomes" id="UP001498771">
    <property type="component" value="Unassembled WGS sequence"/>
</dbReference>
<protein>
    <recommendedName>
        <fullName evidence="3">Topoisomerase 1-associated factor 1</fullName>
    </recommendedName>
</protein>
<dbReference type="GeneID" id="90038232"/>
<evidence type="ECO:0000256" key="4">
    <source>
        <dbReference type="ARBA" id="ARBA00022763"/>
    </source>
</evidence>
<evidence type="ECO:0000259" key="11">
    <source>
        <dbReference type="Pfam" id="PF04821"/>
    </source>
</evidence>
<organism evidence="12 13">
    <name type="scientific">Myxozyma melibiosi</name>
    <dbReference type="NCBI Taxonomy" id="54550"/>
    <lineage>
        <taxon>Eukaryota</taxon>
        <taxon>Fungi</taxon>
        <taxon>Dikarya</taxon>
        <taxon>Ascomycota</taxon>
        <taxon>Saccharomycotina</taxon>
        <taxon>Lipomycetes</taxon>
        <taxon>Lipomycetales</taxon>
        <taxon>Lipomycetaceae</taxon>
        <taxon>Myxozyma</taxon>
    </lineage>
</organism>
<dbReference type="PANTHER" id="PTHR22940">
    <property type="entry name" value="TIMEOUT/TIMELESS-2"/>
    <property type="match status" value="1"/>
</dbReference>
<evidence type="ECO:0000313" key="12">
    <source>
        <dbReference type="EMBL" id="KAK7205117.1"/>
    </source>
</evidence>
<dbReference type="EMBL" id="JBBJBU010000006">
    <property type="protein sequence ID" value="KAK7205117.1"/>
    <property type="molecule type" value="Genomic_DNA"/>
</dbReference>
<feature type="region of interest" description="Disordered" evidence="10">
    <location>
        <begin position="940"/>
        <end position="986"/>
    </location>
</feature>
<keyword evidence="5" id="KW-0236">DNA replication inhibitor</keyword>
<keyword evidence="4" id="KW-0227">DNA damage</keyword>
<comment type="similarity">
    <text evidence="2">Belongs to the timeless family.</text>
</comment>
<dbReference type="InterPro" id="IPR006906">
    <property type="entry name" value="Timeless_N"/>
</dbReference>
<name>A0ABR1F5J3_9ASCO</name>
<comment type="subcellular location">
    <subcellularLocation>
        <location evidence="1">Nucleus</location>
    </subcellularLocation>
</comment>
<evidence type="ECO:0000256" key="7">
    <source>
        <dbReference type="ARBA" id="ARBA00023242"/>
    </source>
</evidence>
<keyword evidence="9" id="KW-0131">Cell cycle</keyword>